<dbReference type="Pfam" id="PF01867">
    <property type="entry name" value="Cas_Cas1"/>
    <property type="match status" value="1"/>
</dbReference>
<evidence type="ECO:0000313" key="12">
    <source>
        <dbReference type="EMBL" id="RTH04841.1"/>
    </source>
</evidence>
<evidence type="ECO:0000256" key="5">
    <source>
        <dbReference type="ARBA" id="ARBA00022842"/>
    </source>
</evidence>
<comment type="caution">
    <text evidence="13">The sequence shown here is derived from an EMBL/GenBank/DDBJ whole genome shotgun (WGS) entry which is preliminary data.</text>
</comment>
<keyword evidence="3 10" id="KW-0255">Endonuclease</keyword>
<evidence type="ECO:0000313" key="15">
    <source>
        <dbReference type="Proteomes" id="UP000286910"/>
    </source>
</evidence>
<dbReference type="Proteomes" id="UP000286734">
    <property type="component" value="Unassembled WGS sequence"/>
</dbReference>
<keyword evidence="5 10" id="KW-0460">Magnesium</keyword>
<dbReference type="Gene3D" id="3.100.10.20">
    <property type="entry name" value="CRISPR-associated endonuclease Cas1, N-terminal domain"/>
    <property type="match status" value="1"/>
</dbReference>
<accession>A0A430VUB4</accession>
<feature type="binding site" evidence="10">
    <location>
        <position position="208"/>
    </location>
    <ligand>
        <name>Mn(2+)</name>
        <dbReference type="ChEBI" id="CHEBI:29035"/>
    </ligand>
</feature>
<dbReference type="RefSeq" id="WP_126190901.1">
    <property type="nucleotide sequence ID" value="NZ_PELP01000145.1"/>
</dbReference>
<feature type="binding site" evidence="10">
    <location>
        <position position="144"/>
    </location>
    <ligand>
        <name>Mn(2+)</name>
        <dbReference type="ChEBI" id="CHEBI:29035"/>
    </ligand>
</feature>
<dbReference type="Gene3D" id="1.20.120.920">
    <property type="entry name" value="CRISPR-associated endonuclease Cas1, C-terminal domain"/>
    <property type="match status" value="1"/>
</dbReference>
<dbReference type="InterPro" id="IPR002729">
    <property type="entry name" value="CRISPR-assoc_Cas1"/>
</dbReference>
<keyword evidence="8 10" id="KW-0464">Manganese</keyword>
<evidence type="ECO:0000313" key="11">
    <source>
        <dbReference type="EMBL" id="RTH01681.1"/>
    </source>
</evidence>
<dbReference type="InterPro" id="IPR050646">
    <property type="entry name" value="Cas1"/>
</dbReference>
<dbReference type="Proteomes" id="UP000286910">
    <property type="component" value="Unassembled WGS sequence"/>
</dbReference>
<evidence type="ECO:0000256" key="8">
    <source>
        <dbReference type="ARBA" id="ARBA00023211"/>
    </source>
</evidence>
<comment type="similarity">
    <text evidence="10">Belongs to the CRISPR-associated endonuclease Cas1 family.</text>
</comment>
<reference evidence="14 15" key="1">
    <citation type="journal article" date="2019" name="Extremophiles">
        <title>Biogeography of thermophiles and predominance of Thermus scotoductus in domestic water heaters.</title>
        <authorList>
            <person name="Wilpiszeski R.L."/>
            <person name="Zhang Z."/>
            <person name="House C.H."/>
        </authorList>
    </citation>
    <scope>NUCLEOTIDE SEQUENCE [LARGE SCALE GENOMIC DNA]</scope>
    <source>
        <strain evidence="13 16">1_S1</strain>
        <strain evidence="11 15">32_S32</strain>
        <strain evidence="12 14">34_S34</strain>
    </source>
</reference>
<dbReference type="PANTHER" id="PTHR34353:SF2">
    <property type="entry name" value="CRISPR-ASSOCIATED ENDONUCLEASE CAS1 1"/>
    <property type="match status" value="1"/>
</dbReference>
<proteinExistence type="inferred from homology"/>
<dbReference type="EMBL" id="PEMW01000064">
    <property type="protein sequence ID" value="RTI59412.1"/>
    <property type="molecule type" value="Genomic_DNA"/>
</dbReference>
<evidence type="ECO:0000256" key="2">
    <source>
        <dbReference type="ARBA" id="ARBA00022723"/>
    </source>
</evidence>
<sequence length="314" mass="34923">MVLHLLTQGATLRLRQGRLLLEMEGALLNSYPARQVRQVAVWGNVRLSTPALTFLLRQGIPVLFLSTEGFLYGVAASFPDPHPEHLRAQFAQDPLPLARAFVLGKLRTARAMLERLGLPGLEAVEEALAQAQTASHLDALRGAEGFGSRAYFGGLSQLLRPWGFQGRSRRPPKDLVNAALSYGYALLLGRALLAVRLAGLHPEVGFLHAEGRRNPALALDLMEEFRIPVVDQVVITALRRGQLKPEHGEPRNGGVYLTEEGKRALIPLLEERFHQEATHPLRFRKTYAELLDTQAARLKAAIVKREPYTPYYLK</sequence>
<evidence type="ECO:0000313" key="13">
    <source>
        <dbReference type="EMBL" id="RTI59412.1"/>
    </source>
</evidence>
<organism evidence="13 16">
    <name type="scientific">Thermus scotoductus</name>
    <dbReference type="NCBI Taxonomy" id="37636"/>
    <lineage>
        <taxon>Bacteria</taxon>
        <taxon>Thermotogati</taxon>
        <taxon>Deinococcota</taxon>
        <taxon>Deinococci</taxon>
        <taxon>Thermales</taxon>
        <taxon>Thermaceae</taxon>
        <taxon>Thermus</taxon>
    </lineage>
</organism>
<keyword evidence="4 10" id="KW-0378">Hydrolase</keyword>
<evidence type="ECO:0000256" key="9">
    <source>
        <dbReference type="ARBA" id="ARBA00038592"/>
    </source>
</evidence>
<evidence type="ECO:0000256" key="3">
    <source>
        <dbReference type="ARBA" id="ARBA00022759"/>
    </source>
</evidence>
<protein>
    <recommendedName>
        <fullName evidence="10">CRISPR-associated endonuclease Cas1</fullName>
        <ecNumber evidence="10">3.1.-.-</ecNumber>
    </recommendedName>
</protein>
<dbReference type="EC" id="3.1.-.-" evidence="10"/>
<dbReference type="NCBIfam" id="TIGR00287">
    <property type="entry name" value="cas1"/>
    <property type="match status" value="1"/>
</dbReference>
<comment type="cofactor">
    <cofactor evidence="10">
        <name>Mg(2+)</name>
        <dbReference type="ChEBI" id="CHEBI:18420"/>
    </cofactor>
    <cofactor evidence="10">
        <name>Mn(2+)</name>
        <dbReference type="ChEBI" id="CHEBI:29035"/>
    </cofactor>
</comment>
<evidence type="ECO:0000256" key="10">
    <source>
        <dbReference type="HAMAP-Rule" id="MF_01470"/>
    </source>
</evidence>
<dbReference type="GO" id="GO:0046872">
    <property type="term" value="F:metal ion binding"/>
    <property type="evidence" value="ECO:0007669"/>
    <property type="project" value="UniProtKB-UniRule"/>
</dbReference>
<dbReference type="InterPro" id="IPR042206">
    <property type="entry name" value="CRISPR-assoc_Cas1_C"/>
</dbReference>
<dbReference type="AlphaFoldDB" id="A0A430VUB4"/>
<evidence type="ECO:0000256" key="7">
    <source>
        <dbReference type="ARBA" id="ARBA00023125"/>
    </source>
</evidence>
<comment type="function">
    <text evidence="10">CRISPR (clustered regularly interspaced short palindromic repeat), is an adaptive immune system that provides protection against mobile genetic elements (viruses, transposable elements and conjugative plasmids). CRISPR clusters contain spacers, sequences complementary to antecedent mobile elements, and target invading nucleic acids. CRISPR clusters are transcribed and processed into CRISPR RNA (crRNA). Acts as a dsDNA endonuclease. Involved in the integration of spacer DNA into the CRISPR cassette.</text>
</comment>
<dbReference type="HAMAP" id="MF_01470">
    <property type="entry name" value="Cas1"/>
    <property type="match status" value="1"/>
</dbReference>
<dbReference type="Proteomes" id="UP000287467">
    <property type="component" value="Unassembled WGS sequence"/>
</dbReference>
<evidence type="ECO:0000256" key="6">
    <source>
        <dbReference type="ARBA" id="ARBA00023118"/>
    </source>
</evidence>
<feature type="binding site" evidence="10">
    <location>
        <position position="223"/>
    </location>
    <ligand>
        <name>Mn(2+)</name>
        <dbReference type="ChEBI" id="CHEBI:29035"/>
    </ligand>
</feature>
<dbReference type="GO" id="GO:0051607">
    <property type="term" value="P:defense response to virus"/>
    <property type="evidence" value="ECO:0007669"/>
    <property type="project" value="UniProtKB-UniRule"/>
</dbReference>
<gene>
    <name evidence="10 13" type="primary">cas1</name>
    <name evidence="13" type="ORF">CSW14_02745</name>
    <name evidence="11" type="ORF">CSW45_09530</name>
    <name evidence="12" type="ORF">CSW47_06160</name>
</gene>
<dbReference type="GO" id="GO:0043571">
    <property type="term" value="P:maintenance of CRISPR repeat elements"/>
    <property type="evidence" value="ECO:0007669"/>
    <property type="project" value="UniProtKB-UniRule"/>
</dbReference>
<dbReference type="PANTHER" id="PTHR34353">
    <property type="entry name" value="CRISPR-ASSOCIATED ENDONUCLEASE CAS1 1"/>
    <property type="match status" value="1"/>
</dbReference>
<name>A0A430VUB4_THESC</name>
<evidence type="ECO:0000256" key="4">
    <source>
        <dbReference type="ARBA" id="ARBA00022801"/>
    </source>
</evidence>
<keyword evidence="6 10" id="KW-0051">Antiviral defense</keyword>
<dbReference type="GO" id="GO:0004519">
    <property type="term" value="F:endonuclease activity"/>
    <property type="evidence" value="ECO:0007669"/>
    <property type="project" value="UniProtKB-UniRule"/>
</dbReference>
<keyword evidence="7 10" id="KW-0238">DNA-binding</keyword>
<dbReference type="EMBL" id="PELP01000145">
    <property type="protein sequence ID" value="RTH04841.1"/>
    <property type="molecule type" value="Genomic_DNA"/>
</dbReference>
<evidence type="ECO:0000256" key="1">
    <source>
        <dbReference type="ARBA" id="ARBA00022722"/>
    </source>
</evidence>
<dbReference type="InterPro" id="IPR042211">
    <property type="entry name" value="CRISPR-assoc_Cas1_N"/>
</dbReference>
<comment type="subunit">
    <text evidence="9 10">Homodimer, forms a heterotetramer with a Cas2 homodimer.</text>
</comment>
<dbReference type="GO" id="GO:0003677">
    <property type="term" value="F:DNA binding"/>
    <property type="evidence" value="ECO:0007669"/>
    <property type="project" value="UniProtKB-KW"/>
</dbReference>
<keyword evidence="2 10" id="KW-0479">Metal-binding</keyword>
<evidence type="ECO:0000313" key="16">
    <source>
        <dbReference type="Proteomes" id="UP000287467"/>
    </source>
</evidence>
<dbReference type="EMBL" id="PELR01000344">
    <property type="protein sequence ID" value="RTH01681.1"/>
    <property type="molecule type" value="Genomic_DNA"/>
</dbReference>
<evidence type="ECO:0000313" key="14">
    <source>
        <dbReference type="Proteomes" id="UP000286734"/>
    </source>
</evidence>
<dbReference type="CDD" id="cd09634">
    <property type="entry name" value="Cas1_I-II-III"/>
    <property type="match status" value="1"/>
</dbReference>
<dbReference type="GO" id="GO:0016787">
    <property type="term" value="F:hydrolase activity"/>
    <property type="evidence" value="ECO:0007669"/>
    <property type="project" value="UniProtKB-KW"/>
</dbReference>
<keyword evidence="1 10" id="KW-0540">Nuclease</keyword>